<dbReference type="EMBL" id="FZNQ01000001">
    <property type="protein sequence ID" value="SNR25408.1"/>
    <property type="molecule type" value="Genomic_DNA"/>
</dbReference>
<feature type="domain" description="NYN" evidence="2">
    <location>
        <begin position="12"/>
        <end position="144"/>
    </location>
</feature>
<evidence type="ECO:0000259" key="2">
    <source>
        <dbReference type="Pfam" id="PF01936"/>
    </source>
</evidence>
<sequence length="164" mass="17515">MNDSESTDERRRVALFVDGPNVLREEFDVDLDDIREAAAAEGHLVATRLYLDEHATPGLIQAAEARGFEVVVTSGDVDVKLAVDATRFAAEGRMSTLAVASRDTDFKPVLEIANGYGIRTLAIAPGAFGRSDALRNAATDSVTLEETAEDKPATENGHTEPEAG</sequence>
<organism evidence="3 4">
    <name type="scientific">Halorubrum vacuolatum</name>
    <name type="common">Natronobacterium vacuolatum</name>
    <dbReference type="NCBI Taxonomy" id="63740"/>
    <lineage>
        <taxon>Archaea</taxon>
        <taxon>Methanobacteriati</taxon>
        <taxon>Methanobacteriota</taxon>
        <taxon>Stenosarchaea group</taxon>
        <taxon>Halobacteria</taxon>
        <taxon>Halobacteriales</taxon>
        <taxon>Haloferacaceae</taxon>
        <taxon>Halorubrum</taxon>
    </lineage>
</organism>
<feature type="compositionally biased region" description="Basic and acidic residues" evidence="1">
    <location>
        <begin position="149"/>
        <end position="164"/>
    </location>
</feature>
<proteinExistence type="predicted"/>
<reference evidence="3 4" key="1">
    <citation type="submission" date="2017-06" db="EMBL/GenBank/DDBJ databases">
        <authorList>
            <person name="Kim H.J."/>
            <person name="Triplett B.A."/>
        </authorList>
    </citation>
    <scope>NUCLEOTIDE SEQUENCE [LARGE SCALE GENOMIC DNA]</scope>
    <source>
        <strain evidence="3 4">DSM 8800</strain>
    </source>
</reference>
<dbReference type="PANTHER" id="PTHR35811:SF1">
    <property type="entry name" value="HTH OST-TYPE DOMAIN-CONTAINING PROTEIN"/>
    <property type="match status" value="1"/>
</dbReference>
<evidence type="ECO:0000313" key="3">
    <source>
        <dbReference type="EMBL" id="SNR25408.1"/>
    </source>
</evidence>
<keyword evidence="4" id="KW-1185">Reference proteome</keyword>
<dbReference type="Gene3D" id="3.40.50.1010">
    <property type="entry name" value="5'-nuclease"/>
    <property type="match status" value="1"/>
</dbReference>
<dbReference type="Proteomes" id="UP000198397">
    <property type="component" value="Unassembled WGS sequence"/>
</dbReference>
<dbReference type="RefSeq" id="WP_089383325.1">
    <property type="nucleotide sequence ID" value="NZ_FZNQ01000001.1"/>
</dbReference>
<dbReference type="GO" id="GO:0004540">
    <property type="term" value="F:RNA nuclease activity"/>
    <property type="evidence" value="ECO:0007669"/>
    <property type="project" value="InterPro"/>
</dbReference>
<dbReference type="PANTHER" id="PTHR35811">
    <property type="entry name" value="SLR1870 PROTEIN"/>
    <property type="match status" value="1"/>
</dbReference>
<evidence type="ECO:0000313" key="4">
    <source>
        <dbReference type="Proteomes" id="UP000198397"/>
    </source>
</evidence>
<accession>A0A238UTN9</accession>
<feature type="region of interest" description="Disordered" evidence="1">
    <location>
        <begin position="139"/>
        <end position="164"/>
    </location>
</feature>
<protein>
    <submittedName>
        <fullName evidence="3">TIGR00288 family protein</fullName>
    </submittedName>
</protein>
<evidence type="ECO:0000256" key="1">
    <source>
        <dbReference type="SAM" id="MobiDB-lite"/>
    </source>
</evidence>
<name>A0A238UTN9_HALVU</name>
<dbReference type="Pfam" id="PF01936">
    <property type="entry name" value="NYN"/>
    <property type="match status" value="1"/>
</dbReference>
<dbReference type="InterPro" id="IPR021139">
    <property type="entry name" value="NYN"/>
</dbReference>
<gene>
    <name evidence="3" type="ORF">SAMN06264855_101361</name>
</gene>
<dbReference type="AlphaFoldDB" id="A0A238UTN9"/>
<dbReference type="OrthoDB" id="85234at2157"/>